<reference evidence="1" key="1">
    <citation type="journal article" date="2019" name="Sci. Rep.">
        <title>Draft genome of Tanacetum cinerariifolium, the natural source of mosquito coil.</title>
        <authorList>
            <person name="Yamashiro T."/>
            <person name="Shiraishi A."/>
            <person name="Satake H."/>
            <person name="Nakayama K."/>
        </authorList>
    </citation>
    <scope>NUCLEOTIDE SEQUENCE</scope>
</reference>
<dbReference type="EMBL" id="BKCJ011180243">
    <property type="protein sequence ID" value="GFC99711.1"/>
    <property type="molecule type" value="Genomic_DNA"/>
</dbReference>
<gene>
    <name evidence="1" type="ORF">Tci_871681</name>
</gene>
<proteinExistence type="predicted"/>
<feature type="non-terminal residue" evidence="1">
    <location>
        <position position="68"/>
    </location>
</feature>
<evidence type="ECO:0000313" key="1">
    <source>
        <dbReference type="EMBL" id="GFC99711.1"/>
    </source>
</evidence>
<accession>A0A699SPE5</accession>
<comment type="caution">
    <text evidence="1">The sequence shown here is derived from an EMBL/GenBank/DDBJ whole genome shotgun (WGS) entry which is preliminary data.</text>
</comment>
<name>A0A699SPE5_TANCI</name>
<sequence>MNEDDLCGDNMDMADVPETVFDEANGQKKDVSQDPFELSYSLMGRVKEFASLRNLKTALLNEGFVDFS</sequence>
<dbReference type="AlphaFoldDB" id="A0A699SPE5"/>
<organism evidence="1">
    <name type="scientific">Tanacetum cinerariifolium</name>
    <name type="common">Dalmatian daisy</name>
    <name type="synonym">Chrysanthemum cinerariifolium</name>
    <dbReference type="NCBI Taxonomy" id="118510"/>
    <lineage>
        <taxon>Eukaryota</taxon>
        <taxon>Viridiplantae</taxon>
        <taxon>Streptophyta</taxon>
        <taxon>Embryophyta</taxon>
        <taxon>Tracheophyta</taxon>
        <taxon>Spermatophyta</taxon>
        <taxon>Magnoliopsida</taxon>
        <taxon>eudicotyledons</taxon>
        <taxon>Gunneridae</taxon>
        <taxon>Pentapetalae</taxon>
        <taxon>asterids</taxon>
        <taxon>campanulids</taxon>
        <taxon>Asterales</taxon>
        <taxon>Asteraceae</taxon>
        <taxon>Asteroideae</taxon>
        <taxon>Anthemideae</taxon>
        <taxon>Anthemidinae</taxon>
        <taxon>Tanacetum</taxon>
    </lineage>
</organism>
<protein>
    <submittedName>
        <fullName evidence="1">Nucleotide-binding alpha-beta plait domain-containing protein</fullName>
    </submittedName>
</protein>